<dbReference type="PROSITE" id="PS50994">
    <property type="entry name" value="INTEGRASE"/>
    <property type="match status" value="1"/>
</dbReference>
<dbReference type="GO" id="GO:0015074">
    <property type="term" value="P:DNA integration"/>
    <property type="evidence" value="ECO:0007669"/>
    <property type="project" value="InterPro"/>
</dbReference>
<dbReference type="GO" id="GO:0003676">
    <property type="term" value="F:nucleic acid binding"/>
    <property type="evidence" value="ECO:0007669"/>
    <property type="project" value="InterPro"/>
</dbReference>
<dbReference type="PANTHER" id="PTHR37984:SF5">
    <property type="entry name" value="PROTEIN NYNRIN-LIKE"/>
    <property type="match status" value="1"/>
</dbReference>
<dbReference type="InParanoid" id="A0A139WAI2"/>
<feature type="region of interest" description="Disordered" evidence="8">
    <location>
        <begin position="297"/>
        <end position="430"/>
    </location>
</feature>
<dbReference type="STRING" id="7070.A0A139WAI2"/>
<dbReference type="InterPro" id="IPR000477">
    <property type="entry name" value="RT_dom"/>
</dbReference>
<feature type="compositionally biased region" description="Low complexity" evidence="8">
    <location>
        <begin position="372"/>
        <end position="401"/>
    </location>
</feature>
<evidence type="ECO:0000256" key="4">
    <source>
        <dbReference type="ARBA" id="ARBA00022722"/>
    </source>
</evidence>
<gene>
    <name evidence="11" type="primary">AUGUSTUS-3.0.2_05019</name>
    <name evidence="11" type="ORF">TcasGA2_TC005019</name>
</gene>
<evidence type="ECO:0000313" key="12">
    <source>
        <dbReference type="Proteomes" id="UP000007266"/>
    </source>
</evidence>
<dbReference type="Pfam" id="PF00665">
    <property type="entry name" value="rve"/>
    <property type="match status" value="1"/>
</dbReference>
<dbReference type="InterPro" id="IPR036397">
    <property type="entry name" value="RNaseH_sf"/>
</dbReference>
<keyword evidence="5" id="KW-0255">Endonuclease</keyword>
<dbReference type="InterPro" id="IPR021109">
    <property type="entry name" value="Peptidase_aspartic_dom_sf"/>
</dbReference>
<feature type="compositionally biased region" description="Pro residues" evidence="8">
    <location>
        <begin position="85"/>
        <end position="95"/>
    </location>
</feature>
<evidence type="ECO:0000256" key="1">
    <source>
        <dbReference type="ARBA" id="ARBA00012493"/>
    </source>
</evidence>
<keyword evidence="12" id="KW-1185">Reference proteome</keyword>
<dbReference type="Pfam" id="PF17917">
    <property type="entry name" value="RT_RNaseH"/>
    <property type="match status" value="1"/>
</dbReference>
<dbReference type="EMBL" id="KQ971385">
    <property type="protein sequence ID" value="KYB24921.1"/>
    <property type="molecule type" value="Genomic_DNA"/>
</dbReference>
<evidence type="ECO:0000259" key="9">
    <source>
        <dbReference type="PROSITE" id="PS50878"/>
    </source>
</evidence>
<keyword evidence="2" id="KW-0808">Transferase</keyword>
<feature type="region of interest" description="Disordered" evidence="8">
    <location>
        <begin position="66"/>
        <end position="119"/>
    </location>
</feature>
<evidence type="ECO:0000256" key="8">
    <source>
        <dbReference type="SAM" id="MobiDB-lite"/>
    </source>
</evidence>
<keyword evidence="7" id="KW-0695">RNA-directed DNA polymerase</keyword>
<feature type="compositionally biased region" description="Polar residues" evidence="8">
    <location>
        <begin position="416"/>
        <end position="430"/>
    </location>
</feature>
<dbReference type="Proteomes" id="UP000007266">
    <property type="component" value="Unassembled WGS sequence"/>
</dbReference>
<dbReference type="PANTHER" id="PTHR37984">
    <property type="entry name" value="PROTEIN CBG26694"/>
    <property type="match status" value="1"/>
</dbReference>
<dbReference type="Gene3D" id="3.30.70.270">
    <property type="match status" value="1"/>
</dbReference>
<dbReference type="SUPFAM" id="SSF53098">
    <property type="entry name" value="Ribonuclease H-like"/>
    <property type="match status" value="1"/>
</dbReference>
<evidence type="ECO:0000256" key="2">
    <source>
        <dbReference type="ARBA" id="ARBA00022679"/>
    </source>
</evidence>
<feature type="domain" description="Reverse transcriptase" evidence="9">
    <location>
        <begin position="666"/>
        <end position="845"/>
    </location>
</feature>
<dbReference type="Gene3D" id="3.30.420.10">
    <property type="entry name" value="Ribonuclease H-like superfamily/Ribonuclease H"/>
    <property type="match status" value="1"/>
</dbReference>
<evidence type="ECO:0000259" key="10">
    <source>
        <dbReference type="PROSITE" id="PS50994"/>
    </source>
</evidence>
<feature type="domain" description="Integrase catalytic" evidence="10">
    <location>
        <begin position="1039"/>
        <end position="1202"/>
    </location>
</feature>
<protein>
    <recommendedName>
        <fullName evidence="1">RNA-directed DNA polymerase</fullName>
        <ecNumber evidence="1">2.7.7.49</ecNumber>
    </recommendedName>
</protein>
<dbReference type="GO" id="GO:0042575">
    <property type="term" value="C:DNA polymerase complex"/>
    <property type="evidence" value="ECO:0007669"/>
    <property type="project" value="UniProtKB-ARBA"/>
</dbReference>
<dbReference type="InterPro" id="IPR041373">
    <property type="entry name" value="RT_RNaseH"/>
</dbReference>
<dbReference type="CDD" id="cd00303">
    <property type="entry name" value="retropepsin_like"/>
    <property type="match status" value="1"/>
</dbReference>
<dbReference type="InterPro" id="IPR012337">
    <property type="entry name" value="RNaseH-like_sf"/>
</dbReference>
<dbReference type="OMA" id="EFCRIWI"/>
<organism evidence="11 12">
    <name type="scientific">Tribolium castaneum</name>
    <name type="common">Red flour beetle</name>
    <dbReference type="NCBI Taxonomy" id="7070"/>
    <lineage>
        <taxon>Eukaryota</taxon>
        <taxon>Metazoa</taxon>
        <taxon>Ecdysozoa</taxon>
        <taxon>Arthropoda</taxon>
        <taxon>Hexapoda</taxon>
        <taxon>Insecta</taxon>
        <taxon>Pterygota</taxon>
        <taxon>Neoptera</taxon>
        <taxon>Endopterygota</taxon>
        <taxon>Coleoptera</taxon>
        <taxon>Polyphaga</taxon>
        <taxon>Cucujiformia</taxon>
        <taxon>Tenebrionidae</taxon>
        <taxon>Tenebrionidae incertae sedis</taxon>
        <taxon>Tribolium</taxon>
    </lineage>
</organism>
<dbReference type="SUPFAM" id="SSF50630">
    <property type="entry name" value="Acid proteases"/>
    <property type="match status" value="1"/>
</dbReference>
<dbReference type="GO" id="GO:0016787">
    <property type="term" value="F:hydrolase activity"/>
    <property type="evidence" value="ECO:0007669"/>
    <property type="project" value="UniProtKB-KW"/>
</dbReference>
<name>A0A139WAI2_TRICA</name>
<feature type="compositionally biased region" description="Low complexity" evidence="8">
    <location>
        <begin position="104"/>
        <end position="114"/>
    </location>
</feature>
<keyword evidence="4" id="KW-0540">Nuclease</keyword>
<evidence type="ECO:0000256" key="3">
    <source>
        <dbReference type="ARBA" id="ARBA00022695"/>
    </source>
</evidence>
<dbReference type="Gene3D" id="2.40.70.10">
    <property type="entry name" value="Acid Proteases"/>
    <property type="match status" value="1"/>
</dbReference>
<evidence type="ECO:0000256" key="7">
    <source>
        <dbReference type="ARBA" id="ARBA00022918"/>
    </source>
</evidence>
<dbReference type="InterPro" id="IPR043502">
    <property type="entry name" value="DNA/RNA_pol_sf"/>
</dbReference>
<dbReference type="CDD" id="cd01647">
    <property type="entry name" value="RT_LTR"/>
    <property type="match status" value="1"/>
</dbReference>
<dbReference type="FunFam" id="3.10.10.10:FF:000014">
    <property type="entry name" value="Uncharacterized protein"/>
    <property type="match status" value="1"/>
</dbReference>
<keyword evidence="6" id="KW-0378">Hydrolase</keyword>
<evidence type="ECO:0000256" key="5">
    <source>
        <dbReference type="ARBA" id="ARBA00022759"/>
    </source>
</evidence>
<evidence type="ECO:0000256" key="6">
    <source>
        <dbReference type="ARBA" id="ARBA00022801"/>
    </source>
</evidence>
<evidence type="ECO:0000313" key="11">
    <source>
        <dbReference type="EMBL" id="KYB24921.1"/>
    </source>
</evidence>
<dbReference type="PROSITE" id="PS50878">
    <property type="entry name" value="RT_POL"/>
    <property type="match status" value="1"/>
</dbReference>
<dbReference type="Gene3D" id="3.10.10.10">
    <property type="entry name" value="HIV Type 1 Reverse Transcriptase, subunit A, domain 1"/>
    <property type="match status" value="1"/>
</dbReference>
<keyword evidence="3" id="KW-0548">Nucleotidyltransferase</keyword>
<dbReference type="GO" id="GO:0004519">
    <property type="term" value="F:endonuclease activity"/>
    <property type="evidence" value="ECO:0007669"/>
    <property type="project" value="UniProtKB-KW"/>
</dbReference>
<dbReference type="InterPro" id="IPR001584">
    <property type="entry name" value="Integrase_cat-core"/>
</dbReference>
<reference evidence="11 12" key="1">
    <citation type="journal article" date="2008" name="Nature">
        <title>The genome of the model beetle and pest Tribolium castaneum.</title>
        <authorList>
            <consortium name="Tribolium Genome Sequencing Consortium"/>
            <person name="Richards S."/>
            <person name="Gibbs R.A."/>
            <person name="Weinstock G.M."/>
            <person name="Brown S.J."/>
            <person name="Denell R."/>
            <person name="Beeman R.W."/>
            <person name="Gibbs R."/>
            <person name="Beeman R.W."/>
            <person name="Brown S.J."/>
            <person name="Bucher G."/>
            <person name="Friedrich M."/>
            <person name="Grimmelikhuijzen C.J."/>
            <person name="Klingler M."/>
            <person name="Lorenzen M."/>
            <person name="Richards S."/>
            <person name="Roth S."/>
            <person name="Schroder R."/>
            <person name="Tautz D."/>
            <person name="Zdobnov E.M."/>
            <person name="Muzny D."/>
            <person name="Gibbs R.A."/>
            <person name="Weinstock G.M."/>
            <person name="Attaway T."/>
            <person name="Bell S."/>
            <person name="Buhay C.J."/>
            <person name="Chandrabose M.N."/>
            <person name="Chavez D."/>
            <person name="Clerk-Blankenburg K.P."/>
            <person name="Cree A."/>
            <person name="Dao M."/>
            <person name="Davis C."/>
            <person name="Chacko J."/>
            <person name="Dinh H."/>
            <person name="Dugan-Rocha S."/>
            <person name="Fowler G."/>
            <person name="Garner T.T."/>
            <person name="Garnes J."/>
            <person name="Gnirke A."/>
            <person name="Hawes A."/>
            <person name="Hernandez J."/>
            <person name="Hines S."/>
            <person name="Holder M."/>
            <person name="Hume J."/>
            <person name="Jhangiani S.N."/>
            <person name="Joshi V."/>
            <person name="Khan Z.M."/>
            <person name="Jackson L."/>
            <person name="Kovar C."/>
            <person name="Kowis A."/>
            <person name="Lee S."/>
            <person name="Lewis L.R."/>
            <person name="Margolis J."/>
            <person name="Morgan M."/>
            <person name="Nazareth L.V."/>
            <person name="Nguyen N."/>
            <person name="Okwuonu G."/>
            <person name="Parker D."/>
            <person name="Richards S."/>
            <person name="Ruiz S.J."/>
            <person name="Santibanez J."/>
            <person name="Savard J."/>
            <person name="Scherer S.E."/>
            <person name="Schneider B."/>
            <person name="Sodergren E."/>
            <person name="Tautz D."/>
            <person name="Vattahil S."/>
            <person name="Villasana D."/>
            <person name="White C.S."/>
            <person name="Wright R."/>
            <person name="Park Y."/>
            <person name="Beeman R.W."/>
            <person name="Lord J."/>
            <person name="Oppert B."/>
            <person name="Lorenzen M."/>
            <person name="Brown S."/>
            <person name="Wang L."/>
            <person name="Savard J."/>
            <person name="Tautz D."/>
            <person name="Richards S."/>
            <person name="Weinstock G."/>
            <person name="Gibbs R.A."/>
            <person name="Liu Y."/>
            <person name="Worley K."/>
            <person name="Weinstock G."/>
            <person name="Elsik C.G."/>
            <person name="Reese J.T."/>
            <person name="Elhaik E."/>
            <person name="Landan G."/>
            <person name="Graur D."/>
            <person name="Arensburger P."/>
            <person name="Atkinson P."/>
            <person name="Beeman R.W."/>
            <person name="Beidler J."/>
            <person name="Brown S.J."/>
            <person name="Demuth J.P."/>
            <person name="Drury D.W."/>
            <person name="Du Y.Z."/>
            <person name="Fujiwara H."/>
            <person name="Lorenzen M."/>
            <person name="Maselli V."/>
            <person name="Osanai M."/>
            <person name="Park Y."/>
            <person name="Robertson H.M."/>
            <person name="Tu Z."/>
            <person name="Wang J.J."/>
            <person name="Wang S."/>
            <person name="Richards S."/>
            <person name="Song H."/>
            <person name="Zhang L."/>
            <person name="Sodergren E."/>
            <person name="Werner D."/>
            <person name="Stanke M."/>
            <person name="Morgenstern B."/>
            <person name="Solovyev V."/>
            <person name="Kosarev P."/>
            <person name="Brown G."/>
            <person name="Chen H.C."/>
            <person name="Ermolaeva O."/>
            <person name="Hlavina W."/>
            <person name="Kapustin Y."/>
            <person name="Kiryutin B."/>
            <person name="Kitts P."/>
            <person name="Maglott D."/>
            <person name="Pruitt K."/>
            <person name="Sapojnikov V."/>
            <person name="Souvorov A."/>
            <person name="Mackey A.J."/>
            <person name="Waterhouse R.M."/>
            <person name="Wyder S."/>
            <person name="Zdobnov E.M."/>
            <person name="Zdobnov E.M."/>
            <person name="Wyder S."/>
            <person name="Kriventseva E.V."/>
            <person name="Kadowaki T."/>
            <person name="Bork P."/>
            <person name="Aranda M."/>
            <person name="Bao R."/>
            <person name="Beermann A."/>
            <person name="Berns N."/>
            <person name="Bolognesi R."/>
            <person name="Bonneton F."/>
            <person name="Bopp D."/>
            <person name="Brown S.J."/>
            <person name="Bucher G."/>
            <person name="Butts T."/>
            <person name="Chaumot A."/>
            <person name="Denell R.E."/>
            <person name="Ferrier D.E."/>
            <person name="Friedrich M."/>
            <person name="Gordon C.M."/>
            <person name="Jindra M."/>
            <person name="Klingler M."/>
            <person name="Lan Q."/>
            <person name="Lattorff H.M."/>
            <person name="Laudet V."/>
            <person name="von Levetsow C."/>
            <person name="Liu Z."/>
            <person name="Lutz R."/>
            <person name="Lynch J.A."/>
            <person name="da Fonseca R.N."/>
            <person name="Posnien N."/>
            <person name="Reuter R."/>
            <person name="Roth S."/>
            <person name="Savard J."/>
            <person name="Schinko J.B."/>
            <person name="Schmitt C."/>
            <person name="Schoppmeier M."/>
            <person name="Schroder R."/>
            <person name="Shippy T.D."/>
            <person name="Simonnet F."/>
            <person name="Marques-Souza H."/>
            <person name="Tautz D."/>
            <person name="Tomoyasu Y."/>
            <person name="Trauner J."/>
            <person name="Van der Zee M."/>
            <person name="Vervoort M."/>
            <person name="Wittkopp N."/>
            <person name="Wimmer E.A."/>
            <person name="Yang X."/>
            <person name="Jones A.K."/>
            <person name="Sattelle D.B."/>
            <person name="Ebert P.R."/>
            <person name="Nelson D."/>
            <person name="Scott J.G."/>
            <person name="Beeman R.W."/>
            <person name="Muthukrishnan S."/>
            <person name="Kramer K.J."/>
            <person name="Arakane Y."/>
            <person name="Beeman R.W."/>
            <person name="Zhu Q."/>
            <person name="Hogenkamp D."/>
            <person name="Dixit R."/>
            <person name="Oppert B."/>
            <person name="Jiang H."/>
            <person name="Zou Z."/>
            <person name="Marshall J."/>
            <person name="Elpidina E."/>
            <person name="Vinokurov K."/>
            <person name="Oppert C."/>
            <person name="Zou Z."/>
            <person name="Evans J."/>
            <person name="Lu Z."/>
            <person name="Zhao P."/>
            <person name="Sumathipala N."/>
            <person name="Altincicek B."/>
            <person name="Vilcinskas A."/>
            <person name="Williams M."/>
            <person name="Hultmark D."/>
            <person name="Hetru C."/>
            <person name="Jiang H."/>
            <person name="Grimmelikhuijzen C.J."/>
            <person name="Hauser F."/>
            <person name="Cazzamali G."/>
            <person name="Williamson M."/>
            <person name="Park Y."/>
            <person name="Li B."/>
            <person name="Tanaka Y."/>
            <person name="Predel R."/>
            <person name="Neupert S."/>
            <person name="Schachtner J."/>
            <person name="Verleyen P."/>
            <person name="Raible F."/>
            <person name="Bork P."/>
            <person name="Friedrich M."/>
            <person name="Walden K.K."/>
            <person name="Robertson H.M."/>
            <person name="Angeli S."/>
            <person name="Foret S."/>
            <person name="Bucher G."/>
            <person name="Schuetz S."/>
            <person name="Maleszka R."/>
            <person name="Wimmer E.A."/>
            <person name="Beeman R.W."/>
            <person name="Lorenzen M."/>
            <person name="Tomoyasu Y."/>
            <person name="Miller S.C."/>
            <person name="Grossmann D."/>
            <person name="Bucher G."/>
        </authorList>
    </citation>
    <scope>NUCLEOTIDE SEQUENCE [LARGE SCALE GENOMIC DNA]</scope>
    <source>
        <strain evidence="11 12">Georgia GA2</strain>
    </source>
</reference>
<dbReference type="GO" id="GO:0003964">
    <property type="term" value="F:RNA-directed DNA polymerase activity"/>
    <property type="evidence" value="ECO:0007669"/>
    <property type="project" value="UniProtKB-KW"/>
</dbReference>
<proteinExistence type="predicted"/>
<accession>A0A139WAI2</accession>
<feature type="compositionally biased region" description="Basic and acidic residues" evidence="8">
    <location>
        <begin position="314"/>
        <end position="342"/>
    </location>
</feature>
<dbReference type="SUPFAM" id="SSF56672">
    <property type="entry name" value="DNA/RNA polymerases"/>
    <property type="match status" value="1"/>
</dbReference>
<reference evidence="11 12" key="2">
    <citation type="journal article" date="2010" name="Nucleic Acids Res.">
        <title>BeetleBase in 2010: revisions to provide comprehensive genomic information for Tribolium castaneum.</title>
        <authorList>
            <person name="Kim H.S."/>
            <person name="Murphy T."/>
            <person name="Xia J."/>
            <person name="Caragea D."/>
            <person name="Park Y."/>
            <person name="Beeman R.W."/>
            <person name="Lorenzen M.D."/>
            <person name="Butcher S."/>
            <person name="Manak J.R."/>
            <person name="Brown S.J."/>
        </authorList>
    </citation>
    <scope>NUCLEOTIDE SEQUENCE [LARGE SCALE GENOMIC DNA]</scope>
    <source>
        <strain evidence="11 12">Georgia GA2</strain>
    </source>
</reference>
<dbReference type="Pfam" id="PF00078">
    <property type="entry name" value="RVT_1"/>
    <property type="match status" value="1"/>
</dbReference>
<dbReference type="InterPro" id="IPR050951">
    <property type="entry name" value="Retrovirus_Pol_polyprotein"/>
</dbReference>
<dbReference type="CDD" id="cd09274">
    <property type="entry name" value="RNase_HI_RT_Ty3"/>
    <property type="match status" value="1"/>
</dbReference>
<dbReference type="InterPro" id="IPR043128">
    <property type="entry name" value="Rev_trsase/Diguanyl_cyclase"/>
</dbReference>
<sequence length="1433" mass="162833">MENNRNTGNAGAPPQEMPTWFVRWLNSQQLRNVPNFAAPSTSTAVQRPQAVLQVRPNTSAAADVDGWQVTPLPSDGTTLPEPDPEIPVAPEPAPLASPLVQEPGSSTTSATSGAVMASPPMPITTDNVAAISGVLRSLLDRPLPAPERPSFVCLKRQNPVKFLRAIEEYGRSFGLDSQRLLGVAMDCLKGNAKHWTGIFQKKWRGYEDFRRDFLRTYWSAKRQRDIRFQIATGRYDETRGTMLSHFAYYVDMANMLTTPLSEEVLLDELLRHFPERIQSLWVLEKICTTTDAAEFLAAQEIPGQNPGEKTNIAPRERPRATDHQRRNEPKRPRPNIDRHEVTRPAAPANRGNGFPKRSSDEQQWRNNQPSTSNNRWHNNNGNNSNNHWRKNNPNDNRNNTRFGKRGRSTERGLRYSGQQHGPQSDSRNQQLRTGEKLTALLNTGSEVSCISEEVWSKLIETGNKPPTLPVTSIHLRGAIGQRSCQVVIQCYLELKIDEHLYPVVALVVKKFIKPTILGADWLNEQPAVIDCNNNKILLRNGEKHHSFPLRKTTEIPPEPEDYVEDLVGHIEVNHSAPITTCNKKQHLESPSALQAKVDPLKIPEAEKRKLIHLLQEYRCIFSSRPGLTHKYTHEIKLHDKTPFLKRPYPVPFALRPAVDVTIQEMLDLGVIKREASPYASPMTVVKKKDGTVRICLDARMINSKMIADCESPPAADELLRRFHGIRYMSTIDLRSSYWQIPLSPESRQCTAFLYNGRSYTYQVLPFGLKTAVGSFSRAMDVVLGTEVREFVVNYIDDLLVVSETLNEHLEHLRQVFEKLKQARMTINLEKSNFIQKEVKFLGHILTINGIKADPEKISAIRNFPVPRKLNTAATQDLNKLLRKGEKWRWGRNKQKAFDRVKDLFLEAVLLHYPDLNKIFYVQTDSSGYGLGAEMYQIQEDGSRGVIAFASRSLKGPELNYTTTEKELLGVIFALHKFRIYIQVTKIIIRTDHQALKFLSRCRLLSERLTRWTLILGQYDYEIDCYRCENSTGSNRPHQGPLTPILYDHIGDLVCVDFYGPLPTGRLGASYVFVVIDVFSKFLKLYPLRKATAKIAANRLIEDFSGYIKLKCVLSDHGTQFISNTWQNSLRAADIQPTLSSIRHPESNPSERVMRELGRIFRAYCRENHASWANHLSNIEDCLNYVPLIRTKFSPYEILYGRTPPNPLDAVTSGLLPVRPPLSREEIHEKARENLRHHANLRQKNQKGEVTVLKIEDWVLLKNKVTSDTRTHQFAKFMPLYSGPYKIIAKPYPNTYQIADPVTNEIKAIAMPQQNKLASLPYQNSRAATGGSKSASNETFDHISNRPGKVRFVLKPTCASGARGNEASYANLTLSGYPLQPWLLTPITRTVKETPERQYDDALKLTRTAVEHCTLKTRWKCFFIGIIHTKLALL</sequence>
<dbReference type="EC" id="2.7.7.49" evidence="1"/>
<dbReference type="FunFam" id="3.10.20.370:FF:000001">
    <property type="entry name" value="Retrovirus-related Pol polyprotein from transposon 17.6-like protein"/>
    <property type="match status" value="1"/>
</dbReference>